<evidence type="ECO:0000313" key="2">
    <source>
        <dbReference type="EMBL" id="OGI57490.1"/>
    </source>
</evidence>
<name>A0A1F6UJC9_9PROT</name>
<dbReference type="InterPro" id="IPR007487">
    <property type="entry name" value="ABC_transpt-TYRBP-like"/>
</dbReference>
<reference evidence="2 3" key="1">
    <citation type="journal article" date="2016" name="Nat. Commun.">
        <title>Thousands of microbial genomes shed light on interconnected biogeochemical processes in an aquifer system.</title>
        <authorList>
            <person name="Anantharaman K."/>
            <person name="Brown C.T."/>
            <person name="Hug L.A."/>
            <person name="Sharon I."/>
            <person name="Castelle C.J."/>
            <person name="Probst A.J."/>
            <person name="Thomas B.C."/>
            <person name="Singh A."/>
            <person name="Wilkins M.J."/>
            <person name="Karaoz U."/>
            <person name="Brodie E.L."/>
            <person name="Williams K.H."/>
            <person name="Hubbard S.S."/>
            <person name="Banfield J.F."/>
        </authorList>
    </citation>
    <scope>NUCLEOTIDE SEQUENCE [LARGE SCALE GENOMIC DNA]</scope>
</reference>
<dbReference type="AlphaFoldDB" id="A0A1F6UJC9"/>
<keyword evidence="1" id="KW-1133">Transmembrane helix</keyword>
<accession>A0A1F6UJC9</accession>
<dbReference type="EMBL" id="MFSV01000133">
    <property type="protein sequence ID" value="OGI57490.1"/>
    <property type="molecule type" value="Genomic_DNA"/>
</dbReference>
<keyword evidence="1" id="KW-0812">Transmembrane</keyword>
<protein>
    <recommendedName>
        <fullName evidence="4">ABC transporter substrate-binding protein</fullName>
    </recommendedName>
</protein>
<dbReference type="PANTHER" id="PTHR35271">
    <property type="entry name" value="ABC TRANSPORTER, SUBSTRATE-BINDING LIPOPROTEIN-RELATED"/>
    <property type="match status" value="1"/>
</dbReference>
<dbReference type="Proteomes" id="UP000177950">
    <property type="component" value="Unassembled WGS sequence"/>
</dbReference>
<dbReference type="Gene3D" id="3.40.50.2300">
    <property type="match status" value="2"/>
</dbReference>
<evidence type="ECO:0000256" key="1">
    <source>
        <dbReference type="SAM" id="Phobius"/>
    </source>
</evidence>
<evidence type="ECO:0008006" key="4">
    <source>
        <dbReference type="Google" id="ProtNLM"/>
    </source>
</evidence>
<proteinExistence type="predicted"/>
<dbReference type="Pfam" id="PF04392">
    <property type="entry name" value="ABC_sub_bind"/>
    <property type="match status" value="1"/>
</dbReference>
<comment type="caution">
    <text evidence="2">The sequence shown here is derived from an EMBL/GenBank/DDBJ whole genome shotgun (WGS) entry which is preliminary data.</text>
</comment>
<keyword evidence="1" id="KW-0472">Membrane</keyword>
<sequence>MVISGSTDAVNDVPWLAYRLLPFFLTLVLSLALAGCASRAQRPAPVVPENRANPAPAATKLVVLVSDESPAFVDVANAIVARAMPRPEIYNLKSDPARAAEVLRTVAASNNTSVVAIGMVAASAARQLQGKRVIFCQVFNPEQAGLITPWMRGVSALPPVAKSLREWKRLDPGLSRVGVITGDGLSELMREAHAAAREHGIQLTVATVRSDKEMLYAFKRMSATIEGYWLIPDNRVLSREALRELMAFSVKQGKQLMVFAPELLQHGGLISVESDAQDIAAQVLARMHEAGNASVVPGPAISRLTQVRVQVNPTMAKALGLKSPAKYVTQ</sequence>
<evidence type="ECO:0000313" key="3">
    <source>
        <dbReference type="Proteomes" id="UP000177950"/>
    </source>
</evidence>
<feature type="transmembrane region" description="Helical" evidence="1">
    <location>
        <begin position="16"/>
        <end position="34"/>
    </location>
</feature>
<dbReference type="PANTHER" id="PTHR35271:SF1">
    <property type="entry name" value="ABC TRANSPORTER, SUBSTRATE-BINDING LIPOPROTEIN"/>
    <property type="match status" value="1"/>
</dbReference>
<gene>
    <name evidence="2" type="ORF">A2V58_09420</name>
</gene>
<organism evidence="2 3">
    <name type="scientific">Candidatus Muproteobacteria bacterium RBG_19FT_COMBO_61_10</name>
    <dbReference type="NCBI Taxonomy" id="1817761"/>
    <lineage>
        <taxon>Bacteria</taxon>
        <taxon>Pseudomonadati</taxon>
        <taxon>Pseudomonadota</taxon>
        <taxon>Candidatus Muproteobacteria</taxon>
    </lineage>
</organism>